<evidence type="ECO:0000259" key="2">
    <source>
        <dbReference type="Pfam" id="PF09587"/>
    </source>
</evidence>
<protein>
    <recommendedName>
        <fullName evidence="2">Capsule synthesis protein CapA domain-containing protein</fullName>
    </recommendedName>
</protein>
<dbReference type="AlphaFoldDB" id="A0A645FC54"/>
<dbReference type="InterPro" id="IPR052169">
    <property type="entry name" value="CW_Biosynth-Accessory"/>
</dbReference>
<feature type="domain" description="Capsule synthesis protein CapA" evidence="2">
    <location>
        <begin position="1"/>
        <end position="38"/>
    </location>
</feature>
<dbReference type="InterPro" id="IPR019079">
    <property type="entry name" value="Capsule_synth_CapA"/>
</dbReference>
<sequence>MIDKGADLVVCQHSHCIGCYEEYSGASIIYGQGNFIFDDTESDFLKTSLILEINLLNNYSINYIPVIKNGNKIRLAEEDERSKILSEFQLRSEQILKQGFIEENYKLFAEKYLNNYLRSLSGLNKYVCLFDKYIFKGKLTNTLYKSKKLLAIQNYIECEAHRELLLEGVKNKINQD</sequence>
<dbReference type="InterPro" id="IPR029052">
    <property type="entry name" value="Metallo-depent_PP-like"/>
</dbReference>
<proteinExistence type="inferred from homology"/>
<comment type="similarity">
    <text evidence="1">Belongs to the CapA family.</text>
</comment>
<name>A0A645FC54_9ZZZZ</name>
<dbReference type="PANTHER" id="PTHR33393">
    <property type="entry name" value="POLYGLUTAMINE SYNTHESIS ACCESSORY PROTEIN RV0574C-RELATED"/>
    <property type="match status" value="1"/>
</dbReference>
<reference evidence="3" key="1">
    <citation type="submission" date="2019-08" db="EMBL/GenBank/DDBJ databases">
        <authorList>
            <person name="Kucharzyk K."/>
            <person name="Murdoch R.W."/>
            <person name="Higgins S."/>
            <person name="Loffler F."/>
        </authorList>
    </citation>
    <scope>NUCLEOTIDE SEQUENCE</scope>
</reference>
<dbReference type="Pfam" id="PF09587">
    <property type="entry name" value="PGA_cap"/>
    <property type="match status" value="1"/>
</dbReference>
<organism evidence="3">
    <name type="scientific">bioreactor metagenome</name>
    <dbReference type="NCBI Taxonomy" id="1076179"/>
    <lineage>
        <taxon>unclassified sequences</taxon>
        <taxon>metagenomes</taxon>
        <taxon>ecological metagenomes</taxon>
    </lineage>
</organism>
<comment type="caution">
    <text evidence="3">The sequence shown here is derived from an EMBL/GenBank/DDBJ whole genome shotgun (WGS) entry which is preliminary data.</text>
</comment>
<dbReference type="EMBL" id="VSSQ01058173">
    <property type="protein sequence ID" value="MPN11901.1"/>
    <property type="molecule type" value="Genomic_DNA"/>
</dbReference>
<gene>
    <name evidence="3" type="ORF">SDC9_159210</name>
</gene>
<evidence type="ECO:0000313" key="3">
    <source>
        <dbReference type="EMBL" id="MPN11901.1"/>
    </source>
</evidence>
<accession>A0A645FC54</accession>
<dbReference type="PANTHER" id="PTHR33393:SF13">
    <property type="entry name" value="PGA BIOSYNTHESIS PROTEIN CAPA"/>
    <property type="match status" value="1"/>
</dbReference>
<evidence type="ECO:0000256" key="1">
    <source>
        <dbReference type="ARBA" id="ARBA00005662"/>
    </source>
</evidence>
<dbReference type="SUPFAM" id="SSF56300">
    <property type="entry name" value="Metallo-dependent phosphatases"/>
    <property type="match status" value="1"/>
</dbReference>